<dbReference type="PANTHER" id="PTHR12598">
    <property type="entry name" value="COPPER HOMEOSTASIS PROTEIN CUTC"/>
    <property type="match status" value="1"/>
</dbReference>
<comment type="similarity">
    <text evidence="1">Belongs to the CutC family.</text>
</comment>
<dbReference type="InterPro" id="IPR005627">
    <property type="entry name" value="CutC-like"/>
</dbReference>
<protein>
    <recommendedName>
        <fullName evidence="2">Copper homeostasis protein cutC homolog</fullName>
    </recommendedName>
</protein>
<dbReference type="OrthoDB" id="7392499at2759"/>
<reference evidence="3 4" key="1">
    <citation type="journal article" date="2020" name="ISME J.">
        <title>Uncovering the hidden diversity of litter-decomposition mechanisms in mushroom-forming fungi.</title>
        <authorList>
            <person name="Floudas D."/>
            <person name="Bentzer J."/>
            <person name="Ahren D."/>
            <person name="Johansson T."/>
            <person name="Persson P."/>
            <person name="Tunlid A."/>
        </authorList>
    </citation>
    <scope>NUCLEOTIDE SEQUENCE [LARGE SCALE GENOMIC DNA]</scope>
    <source>
        <strain evidence="3 4">CBS 101986</strain>
    </source>
</reference>
<accession>A0A8H5EU47</accession>
<evidence type="ECO:0000256" key="2">
    <source>
        <dbReference type="ARBA" id="ARBA00019014"/>
    </source>
</evidence>
<dbReference type="GO" id="GO:0005507">
    <property type="term" value="F:copper ion binding"/>
    <property type="evidence" value="ECO:0007669"/>
    <property type="project" value="TreeGrafter"/>
</dbReference>
<organism evidence="3 4">
    <name type="scientific">Psilocybe cf. subviscida</name>
    <dbReference type="NCBI Taxonomy" id="2480587"/>
    <lineage>
        <taxon>Eukaryota</taxon>
        <taxon>Fungi</taxon>
        <taxon>Dikarya</taxon>
        <taxon>Basidiomycota</taxon>
        <taxon>Agaricomycotina</taxon>
        <taxon>Agaricomycetes</taxon>
        <taxon>Agaricomycetidae</taxon>
        <taxon>Agaricales</taxon>
        <taxon>Agaricineae</taxon>
        <taxon>Strophariaceae</taxon>
        <taxon>Psilocybe</taxon>
    </lineage>
</organism>
<dbReference type="Pfam" id="PF03932">
    <property type="entry name" value="CutC"/>
    <property type="match status" value="2"/>
</dbReference>
<comment type="caution">
    <text evidence="3">The sequence shown here is derived from an EMBL/GenBank/DDBJ whole genome shotgun (WGS) entry which is preliminary data.</text>
</comment>
<dbReference type="HAMAP" id="MF_00795">
    <property type="entry name" value="CutC"/>
    <property type="match status" value="1"/>
</dbReference>
<evidence type="ECO:0000313" key="3">
    <source>
        <dbReference type="EMBL" id="KAF5312449.1"/>
    </source>
</evidence>
<sequence length="292" mass="32014">MEVISSLIVEVCVDSIQSAVAAINGGANRLEICANLGSGGGTTPSIGLIRTIQRVLPEVPLMVMIRPRIGDFLYSQEELAVMLEDIRIIKELGVRGFVVGALTRAGAVDVEYMRSLVDAVLPSEVCFHRAFDMTHDPVAGSKASFMILLCLNNYRYNLALRQIDEIGGISRVLTSGHRPSVTEGLPVLKQLFKTRKELIEDADWGLTIMPGSGVNSESLPNLLQNLLPRGLKEIHLSGGTWLPSQMSLRVNGMGMGDLDNEWSIWRTVEEEVRKVREIADSHWAGYTASLKS</sequence>
<dbReference type="AlphaFoldDB" id="A0A8H5EU47"/>
<dbReference type="SUPFAM" id="SSF110395">
    <property type="entry name" value="CutC-like"/>
    <property type="match status" value="1"/>
</dbReference>
<evidence type="ECO:0000256" key="1">
    <source>
        <dbReference type="ARBA" id="ARBA00007768"/>
    </source>
</evidence>
<dbReference type="EMBL" id="JAACJJ010000056">
    <property type="protein sequence ID" value="KAF5312449.1"/>
    <property type="molecule type" value="Genomic_DNA"/>
</dbReference>
<dbReference type="PANTHER" id="PTHR12598:SF0">
    <property type="entry name" value="COPPER HOMEOSTASIS PROTEIN CUTC HOMOLOG"/>
    <property type="match status" value="1"/>
</dbReference>
<evidence type="ECO:0000313" key="4">
    <source>
        <dbReference type="Proteomes" id="UP000567179"/>
    </source>
</evidence>
<keyword evidence="4" id="KW-1185">Reference proteome</keyword>
<gene>
    <name evidence="3" type="ORF">D9619_002626</name>
</gene>
<dbReference type="Proteomes" id="UP000567179">
    <property type="component" value="Unassembled WGS sequence"/>
</dbReference>
<dbReference type="Gene3D" id="3.20.20.380">
    <property type="entry name" value="Copper homeostasis (CutC) domain"/>
    <property type="match status" value="1"/>
</dbReference>
<proteinExistence type="inferred from homology"/>
<dbReference type="InterPro" id="IPR036822">
    <property type="entry name" value="CutC-like_dom_sf"/>
</dbReference>
<name>A0A8H5EU47_9AGAR</name>